<dbReference type="Proteomes" id="UP000323000">
    <property type="component" value="Chromosome 13"/>
</dbReference>
<evidence type="ECO:0000313" key="2">
    <source>
        <dbReference type="Proteomes" id="UP000323000"/>
    </source>
</evidence>
<keyword evidence="2" id="KW-1185">Reference proteome</keyword>
<protein>
    <submittedName>
        <fullName evidence="1">Uncharacterized protein</fullName>
    </submittedName>
</protein>
<name>A0A5C7GUT1_9ROSI</name>
<accession>A0A5C7GUT1</accession>
<dbReference type="EMBL" id="VAHF01000013">
    <property type="protein sequence ID" value="TXG48380.1"/>
    <property type="molecule type" value="Genomic_DNA"/>
</dbReference>
<reference evidence="2" key="1">
    <citation type="journal article" date="2019" name="Gigascience">
        <title>De novo genome assembly of the endangered Acer yangbiense, a plant species with extremely small populations endemic to Yunnan Province, China.</title>
        <authorList>
            <person name="Yang J."/>
            <person name="Wariss H.M."/>
            <person name="Tao L."/>
            <person name="Zhang R."/>
            <person name="Yun Q."/>
            <person name="Hollingsworth P."/>
            <person name="Dao Z."/>
            <person name="Luo G."/>
            <person name="Guo H."/>
            <person name="Ma Y."/>
            <person name="Sun W."/>
        </authorList>
    </citation>
    <scope>NUCLEOTIDE SEQUENCE [LARGE SCALE GENOMIC DNA]</scope>
    <source>
        <strain evidence="2">cv. Malutang</strain>
    </source>
</reference>
<sequence length="172" mass="19604">MERTTSQRRRCCCQKSKKTDMEASTVARTANSRMPLLKRMKNVAQKTTIIAAIDMNRVKIPRTNFMGNSQRKSSSANRAVRIDKKVIIEHEEHTRDMGSNMENIMNETFLRTFGEPVPSLTPPGTVKAAAKATVAIRVATIMHDSAMWRRQLCSQMQDVIFILVRDKHQILD</sequence>
<organism evidence="1 2">
    <name type="scientific">Acer yangbiense</name>
    <dbReference type="NCBI Taxonomy" id="1000413"/>
    <lineage>
        <taxon>Eukaryota</taxon>
        <taxon>Viridiplantae</taxon>
        <taxon>Streptophyta</taxon>
        <taxon>Embryophyta</taxon>
        <taxon>Tracheophyta</taxon>
        <taxon>Spermatophyta</taxon>
        <taxon>Magnoliopsida</taxon>
        <taxon>eudicotyledons</taxon>
        <taxon>Gunneridae</taxon>
        <taxon>Pentapetalae</taxon>
        <taxon>rosids</taxon>
        <taxon>malvids</taxon>
        <taxon>Sapindales</taxon>
        <taxon>Sapindaceae</taxon>
        <taxon>Hippocastanoideae</taxon>
        <taxon>Acereae</taxon>
        <taxon>Acer</taxon>
    </lineage>
</organism>
<evidence type="ECO:0000313" key="1">
    <source>
        <dbReference type="EMBL" id="TXG48380.1"/>
    </source>
</evidence>
<dbReference type="OrthoDB" id="1747900at2759"/>
<comment type="caution">
    <text evidence="1">The sequence shown here is derived from an EMBL/GenBank/DDBJ whole genome shotgun (WGS) entry which is preliminary data.</text>
</comment>
<gene>
    <name evidence="1" type="ORF">EZV62_027674</name>
</gene>
<dbReference type="AlphaFoldDB" id="A0A5C7GUT1"/>
<proteinExistence type="predicted"/>